<comment type="caution">
    <text evidence="10">The sequence shown here is derived from an EMBL/GenBank/DDBJ whole genome shotgun (WGS) entry which is preliminary data.</text>
</comment>
<keyword evidence="6" id="KW-0271">Exosome</keyword>
<protein>
    <recommendedName>
        <fullName evidence="9">Exoribonuclease phosphorolytic domain-containing protein</fullName>
    </recommendedName>
</protein>
<dbReference type="InterPro" id="IPR020568">
    <property type="entry name" value="Ribosomal_Su5_D2-typ_SF"/>
</dbReference>
<dbReference type="GO" id="GO:0000177">
    <property type="term" value="C:cytoplasmic exosome (RNase complex)"/>
    <property type="evidence" value="ECO:0007669"/>
    <property type="project" value="TreeGrafter"/>
</dbReference>
<evidence type="ECO:0000256" key="4">
    <source>
        <dbReference type="ARBA" id="ARBA00022490"/>
    </source>
</evidence>
<reference evidence="10 11" key="1">
    <citation type="submission" date="2015-07" db="EMBL/GenBank/DDBJ databases">
        <title>Draft Genome Sequence of Malassezia furfur CBS1878 and Malassezia pachydermatis CBS1879.</title>
        <authorList>
            <person name="Triana S."/>
            <person name="Ohm R."/>
            <person name="Gonzalez A."/>
            <person name="DeCock H."/>
            <person name="Restrepo S."/>
            <person name="Celis A."/>
        </authorList>
    </citation>
    <scope>NUCLEOTIDE SEQUENCE [LARGE SCALE GENOMIC DNA]</scope>
    <source>
        <strain evidence="10 11">CBS 1879</strain>
    </source>
</reference>
<dbReference type="Proteomes" id="UP000037751">
    <property type="component" value="Unassembled WGS sequence"/>
</dbReference>
<dbReference type="PANTHER" id="PTHR11953:SF2">
    <property type="entry name" value="EXOSOME COMPLEX COMPONENT MTR3"/>
    <property type="match status" value="1"/>
</dbReference>
<keyword evidence="8" id="KW-0539">Nucleus</keyword>
<dbReference type="GO" id="GO:0003723">
    <property type="term" value="F:RNA binding"/>
    <property type="evidence" value="ECO:0007669"/>
    <property type="project" value="UniProtKB-KW"/>
</dbReference>
<dbReference type="GO" id="GO:0000176">
    <property type="term" value="C:nuclear exosome (RNase complex)"/>
    <property type="evidence" value="ECO:0007669"/>
    <property type="project" value="UniProtKB-ARBA"/>
</dbReference>
<dbReference type="GO" id="GO:0016075">
    <property type="term" value="P:rRNA catabolic process"/>
    <property type="evidence" value="ECO:0007669"/>
    <property type="project" value="TreeGrafter"/>
</dbReference>
<dbReference type="InterPro" id="IPR036345">
    <property type="entry name" value="ExoRNase_PH_dom2_sf"/>
</dbReference>
<evidence type="ECO:0000313" key="11">
    <source>
        <dbReference type="Proteomes" id="UP000037751"/>
    </source>
</evidence>
<evidence type="ECO:0000256" key="2">
    <source>
        <dbReference type="ARBA" id="ARBA00004496"/>
    </source>
</evidence>
<dbReference type="GO" id="GO:0034475">
    <property type="term" value="P:U4 snRNA 3'-end processing"/>
    <property type="evidence" value="ECO:0007669"/>
    <property type="project" value="TreeGrafter"/>
</dbReference>
<keyword evidence="11" id="KW-1185">Reference proteome</keyword>
<dbReference type="GO" id="GO:0005730">
    <property type="term" value="C:nucleolus"/>
    <property type="evidence" value="ECO:0007669"/>
    <property type="project" value="TreeGrafter"/>
</dbReference>
<evidence type="ECO:0000256" key="6">
    <source>
        <dbReference type="ARBA" id="ARBA00022835"/>
    </source>
</evidence>
<dbReference type="STRING" id="77020.A0A0M9VQC4"/>
<keyword evidence="5" id="KW-0698">rRNA processing</keyword>
<comment type="similarity">
    <text evidence="3">Belongs to the RNase PH family.</text>
</comment>
<dbReference type="Pfam" id="PF01138">
    <property type="entry name" value="RNase_PH"/>
    <property type="match status" value="1"/>
</dbReference>
<proteinExistence type="inferred from homology"/>
<dbReference type="SUPFAM" id="SSF55666">
    <property type="entry name" value="Ribonuclease PH domain 2-like"/>
    <property type="match status" value="1"/>
</dbReference>
<evidence type="ECO:0000259" key="9">
    <source>
        <dbReference type="Pfam" id="PF01138"/>
    </source>
</evidence>
<dbReference type="SUPFAM" id="SSF54211">
    <property type="entry name" value="Ribosomal protein S5 domain 2-like"/>
    <property type="match status" value="1"/>
</dbReference>
<name>A0A0M9VQC4_9BASI</name>
<dbReference type="EMBL" id="LGAV01000002">
    <property type="protein sequence ID" value="KOS15383.1"/>
    <property type="molecule type" value="Genomic_DNA"/>
</dbReference>
<dbReference type="GeneID" id="28729013"/>
<keyword evidence="4" id="KW-0963">Cytoplasm</keyword>
<dbReference type="Gene3D" id="3.30.230.70">
    <property type="entry name" value="GHMP Kinase, N-terminal domain"/>
    <property type="match status" value="1"/>
</dbReference>
<dbReference type="AlphaFoldDB" id="A0A0M9VQC4"/>
<evidence type="ECO:0000256" key="3">
    <source>
        <dbReference type="ARBA" id="ARBA00006678"/>
    </source>
</evidence>
<gene>
    <name evidence="10" type="ORF">Malapachy_2650</name>
</gene>
<evidence type="ECO:0000256" key="7">
    <source>
        <dbReference type="ARBA" id="ARBA00022884"/>
    </source>
</evidence>
<dbReference type="InterPro" id="IPR050080">
    <property type="entry name" value="RNase_PH"/>
</dbReference>
<keyword evidence="7" id="KW-0694">RNA-binding</keyword>
<sequence length="218" mass="23362">MARTDILNRVNGRSALDYRPIYLQVDIIPNASGSALIECGNTKIVCAVHGPRQVRGRQYSGKAELNVQFQMAPFSLRQRQKPGKDTEKSGPASLIQQALLPAVRLELLPKSSIDVYVTVLDSDTSELGYSSLGVTAASAALAQAGVEMLGFVTGSTASLMYSLPVNGATHQQWLVDPSQSEAIHSSTHLMICTMPALGRTTCYTLQGPVQQVSSIKEA</sequence>
<dbReference type="GO" id="GO:0071051">
    <property type="term" value="P:poly(A)-dependent snoRNA 3'-end processing"/>
    <property type="evidence" value="ECO:0007669"/>
    <property type="project" value="TreeGrafter"/>
</dbReference>
<evidence type="ECO:0000313" key="10">
    <source>
        <dbReference type="EMBL" id="KOS15383.1"/>
    </source>
</evidence>
<dbReference type="OrthoDB" id="2504340at2759"/>
<dbReference type="GO" id="GO:0071028">
    <property type="term" value="P:nuclear mRNA surveillance"/>
    <property type="evidence" value="ECO:0007669"/>
    <property type="project" value="TreeGrafter"/>
</dbReference>
<evidence type="ECO:0000256" key="8">
    <source>
        <dbReference type="ARBA" id="ARBA00023242"/>
    </source>
</evidence>
<evidence type="ECO:0000256" key="5">
    <source>
        <dbReference type="ARBA" id="ARBA00022552"/>
    </source>
</evidence>
<accession>A0A0M9VQC4</accession>
<dbReference type="PANTHER" id="PTHR11953">
    <property type="entry name" value="EXOSOME COMPLEX COMPONENT"/>
    <property type="match status" value="1"/>
</dbReference>
<dbReference type="GO" id="GO:0006364">
    <property type="term" value="P:rRNA processing"/>
    <property type="evidence" value="ECO:0007669"/>
    <property type="project" value="UniProtKB-KW"/>
</dbReference>
<comment type="subcellular location">
    <subcellularLocation>
        <location evidence="2">Cytoplasm</location>
    </subcellularLocation>
    <subcellularLocation>
        <location evidence="1">Nucleus</location>
    </subcellularLocation>
</comment>
<dbReference type="RefSeq" id="XP_017993015.1">
    <property type="nucleotide sequence ID" value="XM_018137138.1"/>
</dbReference>
<dbReference type="InterPro" id="IPR027408">
    <property type="entry name" value="PNPase/RNase_PH_dom_sf"/>
</dbReference>
<dbReference type="CDD" id="cd11371">
    <property type="entry name" value="RNase_PH_MTR3"/>
    <property type="match status" value="1"/>
</dbReference>
<feature type="domain" description="Exoribonuclease phosphorolytic" evidence="9">
    <location>
        <begin position="18"/>
        <end position="147"/>
    </location>
</feature>
<dbReference type="VEuPathDB" id="FungiDB:Malapachy_2650"/>
<dbReference type="InterPro" id="IPR001247">
    <property type="entry name" value="ExoRNase_PH_dom1"/>
</dbReference>
<organism evidence="10 11">
    <name type="scientific">Malassezia pachydermatis</name>
    <dbReference type="NCBI Taxonomy" id="77020"/>
    <lineage>
        <taxon>Eukaryota</taxon>
        <taxon>Fungi</taxon>
        <taxon>Dikarya</taxon>
        <taxon>Basidiomycota</taxon>
        <taxon>Ustilaginomycotina</taxon>
        <taxon>Malasseziomycetes</taxon>
        <taxon>Malasseziales</taxon>
        <taxon>Malasseziaceae</taxon>
        <taxon>Malassezia</taxon>
    </lineage>
</organism>
<evidence type="ECO:0000256" key="1">
    <source>
        <dbReference type="ARBA" id="ARBA00004123"/>
    </source>
</evidence>